<dbReference type="PROSITE" id="PS50927">
    <property type="entry name" value="BULB_LECTIN"/>
    <property type="match status" value="1"/>
</dbReference>
<accession>A0A8K0EBJ6</accession>
<dbReference type="InterPro" id="IPR036426">
    <property type="entry name" value="Bulb-type_lectin_dom_sf"/>
</dbReference>
<evidence type="ECO:0000259" key="5">
    <source>
        <dbReference type="PROSITE" id="PS50927"/>
    </source>
</evidence>
<evidence type="ECO:0000256" key="1">
    <source>
        <dbReference type="ARBA" id="ARBA00022729"/>
    </source>
</evidence>
<evidence type="ECO:0000256" key="4">
    <source>
        <dbReference type="SAM" id="SignalP"/>
    </source>
</evidence>
<evidence type="ECO:0000256" key="3">
    <source>
        <dbReference type="ARBA" id="ARBA00023180"/>
    </source>
</evidence>
<feature type="signal peptide" evidence="4">
    <location>
        <begin position="1"/>
        <end position="19"/>
    </location>
</feature>
<dbReference type="AlphaFoldDB" id="A0A8K0EBJ6"/>
<organism evidence="6 7">
    <name type="scientific">Rhamnella rubrinervis</name>
    <dbReference type="NCBI Taxonomy" id="2594499"/>
    <lineage>
        <taxon>Eukaryota</taxon>
        <taxon>Viridiplantae</taxon>
        <taxon>Streptophyta</taxon>
        <taxon>Embryophyta</taxon>
        <taxon>Tracheophyta</taxon>
        <taxon>Spermatophyta</taxon>
        <taxon>Magnoliopsida</taxon>
        <taxon>eudicotyledons</taxon>
        <taxon>Gunneridae</taxon>
        <taxon>Pentapetalae</taxon>
        <taxon>rosids</taxon>
        <taxon>fabids</taxon>
        <taxon>Rosales</taxon>
        <taxon>Rhamnaceae</taxon>
        <taxon>rhamnoid group</taxon>
        <taxon>Rhamneae</taxon>
        <taxon>Rhamnella</taxon>
    </lineage>
</organism>
<proteinExistence type="predicted"/>
<dbReference type="OrthoDB" id="1884773at2759"/>
<dbReference type="EMBL" id="VOIH02000008">
    <property type="protein sequence ID" value="KAF3440557.1"/>
    <property type="molecule type" value="Genomic_DNA"/>
</dbReference>
<dbReference type="Gene3D" id="2.90.10.10">
    <property type="entry name" value="Bulb-type lectin domain"/>
    <property type="match status" value="1"/>
</dbReference>
<protein>
    <recommendedName>
        <fullName evidence="5">Bulb-type lectin domain-containing protein</fullName>
    </recommendedName>
</protein>
<keyword evidence="3" id="KW-0325">Glycoprotein</keyword>
<dbReference type="Proteomes" id="UP000796880">
    <property type="component" value="Unassembled WGS sequence"/>
</dbReference>
<evidence type="ECO:0000256" key="2">
    <source>
        <dbReference type="ARBA" id="ARBA00023157"/>
    </source>
</evidence>
<evidence type="ECO:0000313" key="7">
    <source>
        <dbReference type="Proteomes" id="UP000796880"/>
    </source>
</evidence>
<name>A0A8K0EBJ6_9ROSA</name>
<keyword evidence="2" id="KW-1015">Disulfide bond</keyword>
<dbReference type="SUPFAM" id="SSF51110">
    <property type="entry name" value="alpha-D-mannose-specific plant lectins"/>
    <property type="match status" value="1"/>
</dbReference>
<feature type="domain" description="Bulb-type lectin" evidence="5">
    <location>
        <begin position="23"/>
        <end position="143"/>
    </location>
</feature>
<keyword evidence="7" id="KW-1185">Reference proteome</keyword>
<keyword evidence="1 4" id="KW-0732">Signal</keyword>
<reference evidence="6" key="1">
    <citation type="submission" date="2020-03" db="EMBL/GenBank/DDBJ databases">
        <title>A high-quality chromosome-level genome assembly of a woody plant with both climbing and erect habits, Rhamnella rubrinervis.</title>
        <authorList>
            <person name="Lu Z."/>
            <person name="Yang Y."/>
            <person name="Zhu X."/>
            <person name="Sun Y."/>
        </authorList>
    </citation>
    <scope>NUCLEOTIDE SEQUENCE</scope>
    <source>
        <strain evidence="6">BYM</strain>
        <tissue evidence="6">Leaf</tissue>
    </source>
</reference>
<gene>
    <name evidence="6" type="ORF">FNV43_RR18841</name>
</gene>
<feature type="chain" id="PRO_5035433017" description="Bulb-type lectin domain-containing protein" evidence="4">
    <location>
        <begin position="20"/>
        <end position="143"/>
    </location>
</feature>
<comment type="caution">
    <text evidence="6">The sequence shown here is derived from an EMBL/GenBank/DDBJ whole genome shotgun (WGS) entry which is preliminary data.</text>
</comment>
<evidence type="ECO:0000313" key="6">
    <source>
        <dbReference type="EMBL" id="KAF3440557.1"/>
    </source>
</evidence>
<sequence>MASIVVLFLLASESIIIAAQQRESNIIPGSSLTPIANSWLSNSGLYAFGFYKQGNGYAVGIFLAGTPQKTVAWTAKRDGHPVSQNSTLLFTNDGRLVLQSSTQRQDYNIGDPLRLASSASMLDSCRSIPFCKVNKRSNLRCEN</sequence>
<dbReference type="InterPro" id="IPR001480">
    <property type="entry name" value="Bulb-type_lectin_dom"/>
</dbReference>